<evidence type="ECO:0000313" key="5">
    <source>
        <dbReference type="Proteomes" id="UP001516023"/>
    </source>
</evidence>
<comment type="similarity">
    <text evidence="1 2">Belongs to the peptidase S14 family.</text>
</comment>
<dbReference type="NCBIfam" id="NF009204">
    <property type="entry name" value="PRK12552.1"/>
    <property type="match status" value="1"/>
</dbReference>
<dbReference type="PANTHER" id="PTHR10381:SF6">
    <property type="entry name" value="ATP-DEPENDENT CLP PROTEASE PROTEOLYTIC SUBUNIT-RELATED PROTEIN 3, CHLOROPLASTIC"/>
    <property type="match status" value="1"/>
</dbReference>
<feature type="region of interest" description="Disordered" evidence="3">
    <location>
        <begin position="70"/>
        <end position="94"/>
    </location>
</feature>
<dbReference type="AlphaFoldDB" id="A0ABD3P9X5"/>
<dbReference type="Proteomes" id="UP001516023">
    <property type="component" value="Unassembled WGS sequence"/>
</dbReference>
<dbReference type="Gene3D" id="3.90.226.10">
    <property type="entry name" value="2-enoyl-CoA Hydratase, Chain A, domain 1"/>
    <property type="match status" value="1"/>
</dbReference>
<dbReference type="CDD" id="cd07017">
    <property type="entry name" value="S14_ClpP_2"/>
    <property type="match status" value="1"/>
</dbReference>
<feature type="compositionally biased region" description="Low complexity" evidence="3">
    <location>
        <begin position="77"/>
        <end position="91"/>
    </location>
</feature>
<sequence>MMHIASVVVVIKSKVFSAKAHELHYEYTMRFSAVAFASLGALLASPNATAFSPSARSKVLRDLQEVSMAPPGGRGGAANPDSYSSPGQSQIGPPPDLPSLLLHNRIVYIGMPLVPAVTELVIAELLYLNYEDQNKPVTMYINSSGTTTASGQAVGFETEAFAIADVMKYIRPPVDTIAIGQAFGAAAMILSQGRKGGRAALPNATIRLNQPKSQARGQASDIAIRAREVAHNRRTTCELIAQASGKPLSVVINDCQRVKYLQPDEAVEYGLIDKVIRREEVSPLMMKPAFMAQL</sequence>
<evidence type="ECO:0000256" key="1">
    <source>
        <dbReference type="ARBA" id="ARBA00007039"/>
    </source>
</evidence>
<dbReference type="Pfam" id="PF00574">
    <property type="entry name" value="CLP_protease"/>
    <property type="match status" value="1"/>
</dbReference>
<organism evidence="4 5">
    <name type="scientific">Cyclotella cryptica</name>
    <dbReference type="NCBI Taxonomy" id="29204"/>
    <lineage>
        <taxon>Eukaryota</taxon>
        <taxon>Sar</taxon>
        <taxon>Stramenopiles</taxon>
        <taxon>Ochrophyta</taxon>
        <taxon>Bacillariophyta</taxon>
        <taxon>Coscinodiscophyceae</taxon>
        <taxon>Thalassiosirophycidae</taxon>
        <taxon>Stephanodiscales</taxon>
        <taxon>Stephanodiscaceae</taxon>
        <taxon>Cyclotella</taxon>
    </lineage>
</organism>
<evidence type="ECO:0000313" key="4">
    <source>
        <dbReference type="EMBL" id="KAL3785034.1"/>
    </source>
</evidence>
<accession>A0ABD3P9X5</accession>
<dbReference type="InterPro" id="IPR029045">
    <property type="entry name" value="ClpP/crotonase-like_dom_sf"/>
</dbReference>
<evidence type="ECO:0000256" key="2">
    <source>
        <dbReference type="RuleBase" id="RU003567"/>
    </source>
</evidence>
<gene>
    <name evidence="4" type="ORF">HJC23_005191</name>
</gene>
<dbReference type="InterPro" id="IPR023562">
    <property type="entry name" value="ClpP/TepA"/>
</dbReference>
<dbReference type="PRINTS" id="PR00127">
    <property type="entry name" value="CLPPROTEASEP"/>
</dbReference>
<dbReference type="InterPro" id="IPR001907">
    <property type="entry name" value="ClpP"/>
</dbReference>
<dbReference type="EMBL" id="JABMIG020000223">
    <property type="protein sequence ID" value="KAL3785034.1"/>
    <property type="molecule type" value="Genomic_DNA"/>
</dbReference>
<proteinExistence type="inferred from homology"/>
<keyword evidence="5" id="KW-1185">Reference proteome</keyword>
<name>A0ABD3P9X5_9STRA</name>
<protein>
    <recommendedName>
        <fullName evidence="2">ATP-dependent Clp protease proteolytic subunit</fullName>
    </recommendedName>
</protein>
<reference evidence="4 5" key="1">
    <citation type="journal article" date="2020" name="G3 (Bethesda)">
        <title>Improved Reference Genome for Cyclotella cryptica CCMP332, a Model for Cell Wall Morphogenesis, Salinity Adaptation, and Lipid Production in Diatoms (Bacillariophyta).</title>
        <authorList>
            <person name="Roberts W.R."/>
            <person name="Downey K.M."/>
            <person name="Ruck E.C."/>
            <person name="Traller J.C."/>
            <person name="Alverson A.J."/>
        </authorList>
    </citation>
    <scope>NUCLEOTIDE SEQUENCE [LARGE SCALE GENOMIC DNA]</scope>
    <source>
        <strain evidence="4 5">CCMP332</strain>
    </source>
</reference>
<dbReference type="PANTHER" id="PTHR10381">
    <property type="entry name" value="ATP-DEPENDENT CLP PROTEASE PROTEOLYTIC SUBUNIT"/>
    <property type="match status" value="1"/>
</dbReference>
<evidence type="ECO:0000256" key="3">
    <source>
        <dbReference type="SAM" id="MobiDB-lite"/>
    </source>
</evidence>
<dbReference type="SUPFAM" id="SSF52096">
    <property type="entry name" value="ClpP/crotonase"/>
    <property type="match status" value="1"/>
</dbReference>
<comment type="caution">
    <text evidence="4">The sequence shown here is derived from an EMBL/GenBank/DDBJ whole genome shotgun (WGS) entry which is preliminary data.</text>
</comment>